<evidence type="ECO:0000256" key="5">
    <source>
        <dbReference type="ARBA" id="ARBA00023136"/>
    </source>
</evidence>
<evidence type="ECO:0000256" key="3">
    <source>
        <dbReference type="ARBA" id="ARBA00022692"/>
    </source>
</evidence>
<keyword evidence="3 6" id="KW-0812">Transmembrane</keyword>
<dbReference type="SUPFAM" id="SSF103473">
    <property type="entry name" value="MFS general substrate transporter"/>
    <property type="match status" value="1"/>
</dbReference>
<protein>
    <submittedName>
        <fullName evidence="8">Sulfite exporter TauE/SafE family protein 3 isoform C</fullName>
    </submittedName>
</protein>
<feature type="transmembrane region" description="Helical" evidence="6">
    <location>
        <begin position="273"/>
        <end position="291"/>
    </location>
</feature>
<keyword evidence="9" id="KW-1185">Reference proteome</keyword>
<reference evidence="8 9" key="1">
    <citation type="submission" date="2018-09" db="EMBL/GenBank/DDBJ databases">
        <title>A high-quality reference genome of wild soybean provides a powerful tool to mine soybean genomes.</title>
        <authorList>
            <person name="Xie M."/>
            <person name="Chung C.Y.L."/>
            <person name="Li M.-W."/>
            <person name="Wong F.-L."/>
            <person name="Chan T.-F."/>
            <person name="Lam H.-M."/>
        </authorList>
    </citation>
    <scope>NUCLEOTIDE SEQUENCE [LARGE SCALE GENOMIC DNA]</scope>
    <source>
        <strain evidence="9">cv. W05</strain>
        <tissue evidence="8">Hypocotyl of etiolated seedlings</tissue>
    </source>
</reference>
<dbReference type="Pfam" id="PF01925">
    <property type="entry name" value="TauE"/>
    <property type="match status" value="2"/>
</dbReference>
<keyword evidence="5 6" id="KW-0472">Membrane</keyword>
<feature type="transmembrane region" description="Helical" evidence="6">
    <location>
        <begin position="169"/>
        <end position="189"/>
    </location>
</feature>
<dbReference type="GO" id="GO:0016567">
    <property type="term" value="P:protein ubiquitination"/>
    <property type="evidence" value="ECO:0007669"/>
    <property type="project" value="TreeGrafter"/>
</dbReference>
<keyword evidence="4 6" id="KW-1133">Transmembrane helix</keyword>
<dbReference type="GO" id="GO:0031464">
    <property type="term" value="C:Cul4A-RING E3 ubiquitin ligase complex"/>
    <property type="evidence" value="ECO:0007669"/>
    <property type="project" value="TreeGrafter"/>
</dbReference>
<dbReference type="Gramene" id="XM_028343004.1">
    <property type="protein sequence ID" value="XP_028198805.1"/>
    <property type="gene ID" value="LOC114383346"/>
</dbReference>
<dbReference type="EMBL" id="QZWG01000014">
    <property type="protein sequence ID" value="RZB68871.1"/>
    <property type="molecule type" value="Genomic_DNA"/>
</dbReference>
<comment type="caution">
    <text evidence="8">The sequence shown here is derived from an EMBL/GenBank/DDBJ whole genome shotgun (WGS) entry which is preliminary data.</text>
</comment>
<evidence type="ECO:0000256" key="1">
    <source>
        <dbReference type="ARBA" id="ARBA00004141"/>
    </source>
</evidence>
<feature type="transmembrane region" description="Helical" evidence="6">
    <location>
        <begin position="372"/>
        <end position="398"/>
    </location>
</feature>
<dbReference type="PANTHER" id="PTHR14255:SF28">
    <property type="entry name" value="TRANSMEMBRANE PROTEIN TAUE-RELATED"/>
    <property type="match status" value="1"/>
</dbReference>
<evidence type="ECO:0000313" key="8">
    <source>
        <dbReference type="EMBL" id="RZB68871.1"/>
    </source>
</evidence>
<dbReference type="InterPro" id="IPR002781">
    <property type="entry name" value="TM_pro_TauE-like"/>
</dbReference>
<feature type="transmembrane region" description="Helical" evidence="6">
    <location>
        <begin position="311"/>
        <end position="334"/>
    </location>
</feature>
<dbReference type="GO" id="GO:0016020">
    <property type="term" value="C:membrane"/>
    <property type="evidence" value="ECO:0007669"/>
    <property type="project" value="UniProtKB-SubCell"/>
</dbReference>
<feature type="transmembrane region" description="Helical" evidence="6">
    <location>
        <begin position="62"/>
        <end position="79"/>
    </location>
</feature>
<evidence type="ECO:0000256" key="4">
    <source>
        <dbReference type="ARBA" id="ARBA00022989"/>
    </source>
</evidence>
<comment type="similarity">
    <text evidence="2">Belongs to the 4-toluene sulfonate uptake permease (TSUP) (TC 2.A.102) family.</text>
</comment>
<feature type="signal peptide" evidence="7">
    <location>
        <begin position="1"/>
        <end position="26"/>
    </location>
</feature>
<evidence type="ECO:0000256" key="6">
    <source>
        <dbReference type="SAM" id="Phobius"/>
    </source>
</evidence>
<evidence type="ECO:0000313" key="9">
    <source>
        <dbReference type="Proteomes" id="UP000289340"/>
    </source>
</evidence>
<dbReference type="Proteomes" id="UP000289340">
    <property type="component" value="Chromosome 14"/>
</dbReference>
<sequence length="416" mass="45796">MRHVVIFSFNFLLLCVFISAITSTKSEVSSTNEEQSFSYHIKALEFIWKHLGYQHVWPEMEFSWRIVVGTLIGILGAAFGSVGGVGGGGIFVPMLILIIGFDPKSAVAISKCMVTGAAISAVFFCMKQRHPTLDEPVIDYDLMLLIQPTLMLGISIGVILSVIFADWMVTILLIILCIVTSIRAFFMGADTWKKETKMKEESQETIKLSESTATCSEEEGYKYLPGCSDEGYEKDTRKPEIPITVGFYLYQARALYQGRAAGSQHTHWPLHHLFLASICSLLAGIVGGLLGTGSGFVMGPLFLEVGIAPQVASATATFGMMYSSSLSVIQYYLLNRFPVPYALFLTLVAAIAAFLGQYLIDKLVNIFQRASLIIFVLAFTIFVSSIALGGVGISNMILKIQRNEYMGFDNFCRNDT</sequence>
<dbReference type="PANTHER" id="PTHR14255">
    <property type="entry name" value="CEREBLON"/>
    <property type="match status" value="1"/>
</dbReference>
<name>A0A445H681_GLYSO</name>
<feature type="transmembrane region" description="Helical" evidence="6">
    <location>
        <begin position="107"/>
        <end position="126"/>
    </location>
</feature>
<proteinExistence type="inferred from homology"/>
<dbReference type="InterPro" id="IPR036259">
    <property type="entry name" value="MFS_trans_sf"/>
</dbReference>
<comment type="subcellular location">
    <subcellularLocation>
        <location evidence="1">Membrane</location>
        <topology evidence="1">Multi-pass membrane protein</topology>
    </subcellularLocation>
</comment>
<feature type="transmembrane region" description="Helical" evidence="6">
    <location>
        <begin position="341"/>
        <end position="360"/>
    </location>
</feature>
<gene>
    <name evidence="8" type="ORF">D0Y65_038586</name>
</gene>
<feature type="transmembrane region" description="Helical" evidence="6">
    <location>
        <begin position="138"/>
        <end position="163"/>
    </location>
</feature>
<feature type="chain" id="PRO_5019369591" evidence="7">
    <location>
        <begin position="27"/>
        <end position="416"/>
    </location>
</feature>
<organism evidence="8 9">
    <name type="scientific">Glycine soja</name>
    <name type="common">Wild soybean</name>
    <dbReference type="NCBI Taxonomy" id="3848"/>
    <lineage>
        <taxon>Eukaryota</taxon>
        <taxon>Viridiplantae</taxon>
        <taxon>Streptophyta</taxon>
        <taxon>Embryophyta</taxon>
        <taxon>Tracheophyta</taxon>
        <taxon>Spermatophyta</taxon>
        <taxon>Magnoliopsida</taxon>
        <taxon>eudicotyledons</taxon>
        <taxon>Gunneridae</taxon>
        <taxon>Pentapetalae</taxon>
        <taxon>rosids</taxon>
        <taxon>fabids</taxon>
        <taxon>Fabales</taxon>
        <taxon>Fabaceae</taxon>
        <taxon>Papilionoideae</taxon>
        <taxon>50 kb inversion clade</taxon>
        <taxon>NPAAA clade</taxon>
        <taxon>indigoferoid/millettioid clade</taxon>
        <taxon>Phaseoleae</taxon>
        <taxon>Glycine</taxon>
        <taxon>Glycine subgen. Soja</taxon>
    </lineage>
</organism>
<accession>A0A445H681</accession>
<dbReference type="AlphaFoldDB" id="A0A445H681"/>
<evidence type="ECO:0000256" key="2">
    <source>
        <dbReference type="ARBA" id="ARBA00009142"/>
    </source>
</evidence>
<evidence type="ECO:0000256" key="7">
    <source>
        <dbReference type="SAM" id="SignalP"/>
    </source>
</evidence>
<keyword evidence="7" id="KW-0732">Signal</keyword>